<dbReference type="EMBL" id="MLAK01000963">
    <property type="protein sequence ID" value="OHT00257.1"/>
    <property type="molecule type" value="Genomic_DNA"/>
</dbReference>
<dbReference type="Gene3D" id="3.60.10.10">
    <property type="entry name" value="Endonuclease/exonuclease/phosphatase"/>
    <property type="match status" value="1"/>
</dbReference>
<feature type="binding site" evidence="6">
    <location>
        <position position="71"/>
    </location>
    <ligand>
        <name>Mg(2+)</name>
        <dbReference type="ChEBI" id="CHEBI:18420"/>
        <label>1</label>
    </ligand>
</feature>
<keyword evidence="3" id="KW-0378">Hydrolase</keyword>
<organism evidence="11 12">
    <name type="scientific">Tritrichomonas foetus</name>
    <dbReference type="NCBI Taxonomy" id="1144522"/>
    <lineage>
        <taxon>Eukaryota</taxon>
        <taxon>Metamonada</taxon>
        <taxon>Parabasalia</taxon>
        <taxon>Tritrichomonadida</taxon>
        <taxon>Tritrichomonadidae</taxon>
        <taxon>Tritrichomonas</taxon>
    </lineage>
</organism>
<gene>
    <name evidence="11" type="ORF">TRFO_33079</name>
</gene>
<dbReference type="GO" id="GO:0046872">
    <property type="term" value="F:metal ion binding"/>
    <property type="evidence" value="ECO:0007669"/>
    <property type="project" value="UniProtKB-KW"/>
</dbReference>
<protein>
    <recommendedName>
        <fullName evidence="8">DNA-(apurinic or apyrimidinic site) endonuclease</fullName>
        <ecNumber evidence="8">3.1.-.-</ecNumber>
    </recommendedName>
</protein>
<feature type="active site" description="Proton donor/acceptor" evidence="5">
    <location>
        <position position="210"/>
    </location>
</feature>
<feature type="compositionally biased region" description="Low complexity" evidence="9">
    <location>
        <begin position="340"/>
        <end position="350"/>
    </location>
</feature>
<dbReference type="GeneID" id="94843574"/>
<feature type="active site" evidence="5">
    <location>
        <position position="170"/>
    </location>
</feature>
<feature type="compositionally biased region" description="Basic and acidic residues" evidence="9">
    <location>
        <begin position="15"/>
        <end position="34"/>
    </location>
</feature>
<dbReference type="CDD" id="cd09087">
    <property type="entry name" value="Ape1-like_AP-endo"/>
    <property type="match status" value="1"/>
</dbReference>
<evidence type="ECO:0000256" key="4">
    <source>
        <dbReference type="ARBA" id="ARBA00022842"/>
    </source>
</evidence>
<evidence type="ECO:0000256" key="2">
    <source>
        <dbReference type="ARBA" id="ARBA00022723"/>
    </source>
</evidence>
<proteinExistence type="inferred from homology"/>
<feature type="domain" description="Endonuclease/exonuclease/phosphatase" evidence="10">
    <location>
        <begin position="69"/>
        <end position="308"/>
    </location>
</feature>
<name>A0A1J4JMB8_9EUKA</name>
<dbReference type="SUPFAM" id="SSF56219">
    <property type="entry name" value="DNase I-like"/>
    <property type="match status" value="1"/>
</dbReference>
<dbReference type="RefSeq" id="XP_068353393.1">
    <property type="nucleotide sequence ID" value="XM_068508870.1"/>
</dbReference>
<keyword evidence="2 6" id="KW-0479">Metal-binding</keyword>
<dbReference type="InterPro" id="IPR004808">
    <property type="entry name" value="AP_endonuc_1"/>
</dbReference>
<dbReference type="GO" id="GO:0005634">
    <property type="term" value="C:nucleus"/>
    <property type="evidence" value="ECO:0007669"/>
    <property type="project" value="TreeGrafter"/>
</dbReference>
<keyword evidence="12" id="KW-1185">Reference proteome</keyword>
<keyword evidence="4 6" id="KW-0460">Magnesium</keyword>
<feature type="compositionally biased region" description="Basic and acidic residues" evidence="9">
    <location>
        <begin position="444"/>
        <end position="457"/>
    </location>
</feature>
<dbReference type="NCBIfam" id="TIGR00195">
    <property type="entry name" value="exoDNase_III"/>
    <property type="match status" value="1"/>
</dbReference>
<feature type="binding site" evidence="6">
    <location>
        <position position="307"/>
    </location>
    <ligand>
        <name>Mg(2+)</name>
        <dbReference type="ChEBI" id="CHEBI:18420"/>
        <label>1</label>
    </ligand>
</feature>
<dbReference type="Pfam" id="PF03372">
    <property type="entry name" value="Exo_endo_phos"/>
    <property type="match status" value="1"/>
</dbReference>
<feature type="binding site" evidence="6">
    <location>
        <position position="99"/>
    </location>
    <ligand>
        <name>Mg(2+)</name>
        <dbReference type="ChEBI" id="CHEBI:18420"/>
        <label>1</label>
    </ligand>
</feature>
<comment type="cofactor">
    <cofactor evidence="6 8">
        <name>Mg(2+)</name>
        <dbReference type="ChEBI" id="CHEBI:18420"/>
    </cofactor>
    <cofactor evidence="6 8">
        <name>Mn(2+)</name>
        <dbReference type="ChEBI" id="CHEBI:29035"/>
    </cofactor>
    <text evidence="6 8">Probably binds two magnesium or manganese ions per subunit.</text>
</comment>
<feature type="binding site" evidence="6">
    <location>
        <position position="308"/>
    </location>
    <ligand>
        <name>Mg(2+)</name>
        <dbReference type="ChEBI" id="CHEBI:18420"/>
        <label>1</label>
    </ligand>
</feature>
<feature type="binding site" evidence="6">
    <location>
        <position position="212"/>
    </location>
    <ligand>
        <name>Mg(2+)</name>
        <dbReference type="ChEBI" id="CHEBI:18420"/>
        <label>2</label>
    </ligand>
</feature>
<evidence type="ECO:0000256" key="5">
    <source>
        <dbReference type="PIRSR" id="PIRSR604808-1"/>
    </source>
</evidence>
<keyword evidence="8" id="KW-0227">DNA damage</keyword>
<dbReference type="GO" id="GO:0003677">
    <property type="term" value="F:DNA binding"/>
    <property type="evidence" value="ECO:0007669"/>
    <property type="project" value="InterPro"/>
</dbReference>
<dbReference type="PANTHER" id="PTHR22748:SF6">
    <property type="entry name" value="DNA-(APURINIC OR APYRIMIDINIC SITE) ENDONUCLEASE"/>
    <property type="match status" value="1"/>
</dbReference>
<dbReference type="GO" id="GO:0008311">
    <property type="term" value="F:double-stranded DNA 3'-5' DNA exonuclease activity"/>
    <property type="evidence" value="ECO:0007669"/>
    <property type="project" value="TreeGrafter"/>
</dbReference>
<evidence type="ECO:0000313" key="12">
    <source>
        <dbReference type="Proteomes" id="UP000179807"/>
    </source>
</evidence>
<dbReference type="InterPro" id="IPR036691">
    <property type="entry name" value="Endo/exonu/phosph_ase_sf"/>
</dbReference>
<keyword evidence="6" id="KW-0464">Manganese</keyword>
<evidence type="ECO:0000256" key="1">
    <source>
        <dbReference type="ARBA" id="ARBA00007092"/>
    </source>
</evidence>
<dbReference type="OrthoDB" id="498125at2759"/>
<comment type="caution">
    <text evidence="11">The sequence shown here is derived from an EMBL/GenBank/DDBJ whole genome shotgun (WGS) entry which is preliminary data.</text>
</comment>
<keyword evidence="8" id="KW-0234">DNA repair</keyword>
<dbReference type="InterPro" id="IPR020847">
    <property type="entry name" value="AP_endonuclease_F1_BS"/>
</dbReference>
<dbReference type="GO" id="GO:0003906">
    <property type="term" value="F:DNA-(apurinic or apyrimidinic site) endonuclease activity"/>
    <property type="evidence" value="ECO:0007669"/>
    <property type="project" value="TreeGrafter"/>
</dbReference>
<reference evidence="11" key="1">
    <citation type="submission" date="2016-10" db="EMBL/GenBank/DDBJ databases">
        <authorList>
            <person name="Benchimol M."/>
            <person name="Almeida L.G."/>
            <person name="Vasconcelos A.T."/>
            <person name="Perreira-Neves A."/>
            <person name="Rosa I.A."/>
            <person name="Tasca T."/>
            <person name="Bogo M.R."/>
            <person name="de Souza W."/>
        </authorList>
    </citation>
    <scope>NUCLEOTIDE SEQUENCE [LARGE SCALE GENOMIC DNA]</scope>
    <source>
        <strain evidence="11">K</strain>
    </source>
</reference>
<dbReference type="PROSITE" id="PS00726">
    <property type="entry name" value="AP_NUCLEASE_F1_1"/>
    <property type="match status" value="1"/>
</dbReference>
<evidence type="ECO:0000256" key="9">
    <source>
        <dbReference type="SAM" id="MobiDB-lite"/>
    </source>
</evidence>
<dbReference type="EC" id="3.1.-.-" evidence="8"/>
<feature type="region of interest" description="Disordered" evidence="9">
    <location>
        <begin position="1"/>
        <end position="53"/>
    </location>
</feature>
<dbReference type="VEuPathDB" id="TrichDB:TRFO_33079"/>
<evidence type="ECO:0000259" key="10">
    <source>
        <dbReference type="Pfam" id="PF03372"/>
    </source>
</evidence>
<feature type="site" description="Important for catalytic activity" evidence="7">
    <location>
        <position position="281"/>
    </location>
</feature>
<feature type="site" description="Interaction with DNA substrate" evidence="7">
    <location>
        <position position="308"/>
    </location>
</feature>
<feature type="compositionally biased region" description="Basic residues" evidence="9">
    <location>
        <begin position="458"/>
        <end position="472"/>
    </location>
</feature>
<evidence type="ECO:0000256" key="3">
    <source>
        <dbReference type="ARBA" id="ARBA00022801"/>
    </source>
</evidence>
<evidence type="ECO:0000313" key="11">
    <source>
        <dbReference type="EMBL" id="OHT00257.1"/>
    </source>
</evidence>
<dbReference type="NCBIfam" id="TIGR00633">
    <property type="entry name" value="xth"/>
    <property type="match status" value="1"/>
</dbReference>
<dbReference type="PANTHER" id="PTHR22748">
    <property type="entry name" value="AP ENDONUCLEASE"/>
    <property type="match status" value="1"/>
</dbReference>
<feature type="site" description="Transition state stabilizer" evidence="7">
    <location>
        <position position="212"/>
    </location>
</feature>
<evidence type="ECO:0000256" key="6">
    <source>
        <dbReference type="PIRSR" id="PIRSR604808-2"/>
    </source>
</evidence>
<dbReference type="GO" id="GO:0006284">
    <property type="term" value="P:base-excision repair"/>
    <property type="evidence" value="ECO:0007669"/>
    <property type="project" value="TreeGrafter"/>
</dbReference>
<dbReference type="Proteomes" id="UP000179807">
    <property type="component" value="Unassembled WGS sequence"/>
</dbReference>
<sequence>MGRPKKGQNTKKNAPQKEENHDDEIPNENNHENSNDNQNESLENENDPKKTNIDTKTVEIAGDVLKIITCNVASLASAWNKGFYDYIQVDSPDIICIQETKLHAQSKTPFTNFILDGYYGYFLNSEEKKGYAGTAIYTKLKPLSVKPGFKDSEGRVIQMEFSKFFLVNSYVPMAGMKLERKSYKVETWNPKIGNLIEELSKTKPTVWCGDLNVAHMPIDIYDTKGKDKVAGYTPEERKWFDDFLKKGFVDVFRHLYPDKQQFSFYSYRFDMKAKNRGWRLDYFIVPQAAIDEKLPVDCSILSTDFSDHSPVVLLLDKEKVVTDEDLPVTEPGITILNSGKTFTKNNTTTNESDSSQKKKKGKTMTMDMFVKPKESKEDENKEEQSKEEVNKEDESKEEGNKEDESKEEKSQEEGNKETDSSATETRSSPRRSKKENTNENQDTVSKEGGDKKNEKKAAPKKGNAKKATRKKK</sequence>
<accession>A0A1J4JMB8</accession>
<feature type="binding site" evidence="6">
    <location>
        <position position="210"/>
    </location>
    <ligand>
        <name>Mg(2+)</name>
        <dbReference type="ChEBI" id="CHEBI:18420"/>
        <label>2</label>
    </ligand>
</feature>
<comment type="similarity">
    <text evidence="1 8">Belongs to the DNA repair enzymes AP/ExoA family.</text>
</comment>
<feature type="active site" description="Proton acceptor" evidence="5">
    <location>
        <position position="308"/>
    </location>
</feature>
<dbReference type="GO" id="GO:0008081">
    <property type="term" value="F:phosphoric diester hydrolase activity"/>
    <property type="evidence" value="ECO:0007669"/>
    <property type="project" value="TreeGrafter"/>
</dbReference>
<feature type="region of interest" description="Disordered" evidence="9">
    <location>
        <begin position="330"/>
        <end position="472"/>
    </location>
</feature>
<evidence type="ECO:0000256" key="8">
    <source>
        <dbReference type="RuleBase" id="RU362131"/>
    </source>
</evidence>
<dbReference type="AlphaFoldDB" id="A0A1J4JMB8"/>
<dbReference type="InterPro" id="IPR005135">
    <property type="entry name" value="Endo/exonuclease/phosphatase"/>
</dbReference>
<evidence type="ECO:0000256" key="7">
    <source>
        <dbReference type="PIRSR" id="PIRSR604808-3"/>
    </source>
</evidence>
<dbReference type="PROSITE" id="PS51435">
    <property type="entry name" value="AP_NUCLEASE_F1_4"/>
    <property type="match status" value="1"/>
</dbReference>
<feature type="compositionally biased region" description="Basic and acidic residues" evidence="9">
    <location>
        <begin position="370"/>
        <end position="419"/>
    </location>
</feature>